<dbReference type="STRING" id="1346791.M529_11835"/>
<reference evidence="1 2" key="1">
    <citation type="journal article" date="2013" name="Genome Announc.">
        <title>Draft Genome Sequence of Sphingobium ummariense Strain RL-3, a Hexachlorocyclohexane-Degrading Bacterium.</title>
        <authorList>
            <person name="Kohli P."/>
            <person name="Dua A."/>
            <person name="Sangwan N."/>
            <person name="Oldach P."/>
            <person name="Khurana J.P."/>
            <person name="Lal R."/>
        </authorList>
    </citation>
    <scope>NUCLEOTIDE SEQUENCE [LARGE SCALE GENOMIC DNA]</scope>
    <source>
        <strain evidence="1 2">RL-3</strain>
    </source>
</reference>
<keyword evidence="2" id="KW-1185">Reference proteome</keyword>
<dbReference type="RefSeq" id="WP_021318166.1">
    <property type="nucleotide sequence ID" value="NZ_AUWY01000080.1"/>
</dbReference>
<dbReference type="PATRIC" id="fig|1346791.3.peg.2277"/>
<sequence length="1257" mass="134409">MTMFGGPTTDPALAERLAALEARIDQLTQAVDSNAQQAANAVDNVAGERAAGDEAAQQAVNQAVEGSVRRTDAVASQLGAEIVTRAVQVRNLNERVDGMIGDVDAIADDARLARDVALANDPIFETAELGRLATTPGTIFKALGPASQEATAYRNDGTTATPVFSFPSTKSVDDKTTSVSILSDTSPVVGQANGGATAITDPMGRIMGWSIPAGYNGLQSQTEPRWEVPPWARGREVIVRLLAVTTAGYGREITPNLRAVTETDATPDVETTVLSDVQSGTSRTIEMSGTVPSDALLFGARASSSGGGSAQATETFRIIAADVRLAASGARRAGERTSELAIFAGLTMAQTDRLIGPKWDDLVGTGIADNGASYIFDAGGRRMGVSIPANESGANSYGRWEWAVPKAIRGDLREQSLGIRFEVAASSNYGVGQRRLLPLVQAVNESGVSANLTTVLINAYTDANGRRQIEARVKLPAYDVRRLDVLLSHNDSESDTLNRSFELKRLEFRIVATAAMSPARYNDLIQAEYVRQAAVRDVATGQDLDYVYASSQGGDAIRRLDARGRQIGVTVPPGKSGATAFTQVQRSLDLDSQVNLVGKKIKAAGLIRTSPNFARTLTQVTQVLTTGGPRRPTDERVRTVRLGTDYRLCIFEWTHQAGDVRMQPYVQLSSSSNVSEEMWYEWIDTQFFIDDDDVTHAENLCWGFNHTRLKAAEKALQLFDPHYDYPFVVTVEKDGSGDFTTIEAAVESVKTLSPTDWLLVRIGAGVWDITPNYELPPYVVLYGKGRERTTLQLLQPDDADPSDIEANSVFQADRPVIFRSIKMQCRNARYVVHSDSGTAIRDSQQIFDDCLLEHLGNEGARAWQAAHGGDPGAIWKSTCAIGFGSSSGSRMDVTNSELIGFYAGFLYHTNGGHTKPVVVRLLNSTITARNDTADQGYAVIVEPYGAMLSCPLLIQGCTLNGDIRYLANKWFQNAPDQQLSGDAEIGIHGNSNTPAIFTVSDFGRALRFDSLSTAAGEGFTFSGAAADLLLGAVVHGRAAAGGAAAFAYGDQEVSGNATAGTGPANSSMGELLGDCSTDAKSLTVAVGAASATAVFSTDMTNVSNSTILATINAAIGSFATATLFAPGELYRPRMIDEEADLKNISAVVIRRGMVLAHDPDDRRVRAMTATDPATRYAGVAWEDIYPGEYGRVKTRGHLPVTDLLRSDSAPLAFADTFSIDPAKPGWIIKGGSQGLLKVIRGTLVTPDADYIEAVRVS</sequence>
<dbReference type="InterPro" id="IPR012334">
    <property type="entry name" value="Pectin_lyas_fold"/>
</dbReference>
<dbReference type="AlphaFoldDB" id="T0K5T5"/>
<dbReference type="eggNOG" id="COG4675">
    <property type="taxonomic scope" value="Bacteria"/>
</dbReference>
<protein>
    <submittedName>
        <fullName evidence="1">Uncharacterized protein</fullName>
    </submittedName>
</protein>
<organism evidence="1 2">
    <name type="scientific">Sphingobium ummariense RL-3</name>
    <dbReference type="NCBI Taxonomy" id="1346791"/>
    <lineage>
        <taxon>Bacteria</taxon>
        <taxon>Pseudomonadati</taxon>
        <taxon>Pseudomonadota</taxon>
        <taxon>Alphaproteobacteria</taxon>
        <taxon>Sphingomonadales</taxon>
        <taxon>Sphingomonadaceae</taxon>
        <taxon>Sphingobium</taxon>
    </lineage>
</organism>
<dbReference type="OrthoDB" id="6713694at2"/>
<dbReference type="Gene3D" id="2.160.20.10">
    <property type="entry name" value="Single-stranded right-handed beta-helix, Pectin lyase-like"/>
    <property type="match status" value="1"/>
</dbReference>
<dbReference type="EMBL" id="AUWY01000080">
    <property type="protein sequence ID" value="EQB32029.1"/>
    <property type="molecule type" value="Genomic_DNA"/>
</dbReference>
<dbReference type="SUPFAM" id="SSF51126">
    <property type="entry name" value="Pectin lyase-like"/>
    <property type="match status" value="1"/>
</dbReference>
<gene>
    <name evidence="1" type="ORF">M529_11835</name>
</gene>
<dbReference type="InterPro" id="IPR011050">
    <property type="entry name" value="Pectin_lyase_fold/virulence"/>
</dbReference>
<evidence type="ECO:0000313" key="2">
    <source>
        <dbReference type="Proteomes" id="UP000015523"/>
    </source>
</evidence>
<evidence type="ECO:0000313" key="1">
    <source>
        <dbReference type="EMBL" id="EQB32029.1"/>
    </source>
</evidence>
<dbReference type="Proteomes" id="UP000015523">
    <property type="component" value="Unassembled WGS sequence"/>
</dbReference>
<accession>T0K5T5</accession>
<name>T0K5T5_9SPHN</name>
<proteinExistence type="predicted"/>
<comment type="caution">
    <text evidence="1">The sequence shown here is derived from an EMBL/GenBank/DDBJ whole genome shotgun (WGS) entry which is preliminary data.</text>
</comment>